<dbReference type="InterPro" id="IPR050351">
    <property type="entry name" value="BphY/WalK/GraS-like"/>
</dbReference>
<evidence type="ECO:0000256" key="7">
    <source>
        <dbReference type="ARBA" id="ARBA00022741"/>
    </source>
</evidence>
<comment type="caution">
    <text evidence="15">The sequence shown here is derived from an EMBL/GenBank/DDBJ whole genome shotgun (WGS) entry which is preliminary data.</text>
</comment>
<dbReference type="CDD" id="cd00082">
    <property type="entry name" value="HisKA"/>
    <property type="match status" value="1"/>
</dbReference>
<dbReference type="AlphaFoldDB" id="A0A3P1TAQ2"/>
<evidence type="ECO:0000256" key="9">
    <source>
        <dbReference type="ARBA" id="ARBA00022840"/>
    </source>
</evidence>
<dbReference type="Gene3D" id="3.30.565.10">
    <property type="entry name" value="Histidine kinase-like ATPase, C-terminal domain"/>
    <property type="match status" value="1"/>
</dbReference>
<dbReference type="GO" id="GO:0004721">
    <property type="term" value="F:phosphoprotein phosphatase activity"/>
    <property type="evidence" value="ECO:0007669"/>
    <property type="project" value="TreeGrafter"/>
</dbReference>
<evidence type="ECO:0000256" key="1">
    <source>
        <dbReference type="ARBA" id="ARBA00000085"/>
    </source>
</evidence>
<dbReference type="PRINTS" id="PR00344">
    <property type="entry name" value="BCTRLSENSOR"/>
</dbReference>
<dbReference type="SUPFAM" id="SSF47384">
    <property type="entry name" value="Homodimeric domain of signal transducing histidine kinase"/>
    <property type="match status" value="1"/>
</dbReference>
<keyword evidence="10" id="KW-0902">Two-component regulatory system</keyword>
<evidence type="ECO:0000256" key="10">
    <source>
        <dbReference type="ARBA" id="ARBA00023012"/>
    </source>
</evidence>
<dbReference type="PANTHER" id="PTHR45453">
    <property type="entry name" value="PHOSPHATE REGULON SENSOR PROTEIN PHOR"/>
    <property type="match status" value="1"/>
</dbReference>
<dbReference type="OrthoDB" id="9813151at2"/>
<comment type="catalytic activity">
    <reaction evidence="1">
        <text>ATP + protein L-histidine = ADP + protein N-phospho-L-histidine.</text>
        <dbReference type="EC" id="2.7.13.3"/>
    </reaction>
</comment>
<gene>
    <name evidence="15" type="ORF">EII34_04230</name>
</gene>
<dbReference type="Pfam" id="PF00512">
    <property type="entry name" value="HisKA"/>
    <property type="match status" value="1"/>
</dbReference>
<dbReference type="PROSITE" id="PS50109">
    <property type="entry name" value="HIS_KIN"/>
    <property type="match status" value="1"/>
</dbReference>
<evidence type="ECO:0000256" key="13">
    <source>
        <dbReference type="SAM" id="MobiDB-lite"/>
    </source>
</evidence>
<dbReference type="SUPFAM" id="SSF55874">
    <property type="entry name" value="ATPase domain of HSP90 chaperone/DNA topoisomerase II/histidine kinase"/>
    <property type="match status" value="1"/>
</dbReference>
<dbReference type="SMART" id="SM00387">
    <property type="entry name" value="HATPase_c"/>
    <property type="match status" value="1"/>
</dbReference>
<evidence type="ECO:0000259" key="14">
    <source>
        <dbReference type="PROSITE" id="PS50109"/>
    </source>
</evidence>
<dbReference type="InterPro" id="IPR003594">
    <property type="entry name" value="HATPase_dom"/>
</dbReference>
<feature type="domain" description="Histidine kinase" evidence="14">
    <location>
        <begin position="144"/>
        <end position="364"/>
    </location>
</feature>
<dbReference type="SMART" id="SM00388">
    <property type="entry name" value="HisKA"/>
    <property type="match status" value="1"/>
</dbReference>
<evidence type="ECO:0000256" key="12">
    <source>
        <dbReference type="ARBA" id="ARBA00039401"/>
    </source>
</evidence>
<sequence length="376" mass="40647">MALLLVGVVLLASGYRLRRSVATAEALREAARQDLATVIDALPVAGMLVGPHDEVLRNNPQAEADGVSRGSRVGFIDLLDRVRAVRESGEGFTGQLVRERDPVTPMTEFQVSVLPLTAGHVLVLAEDEAEARRVDAVRRDFVANVSHELKTPIGAITILAETIEAAAADPDDVTHFARRLQQESTRLGELVTQIIELSRLQSFDPMLNSEVVDVPAIIEDALARTRESAEARKVRLVSGPAVATHVVGDRWQLTDALVNLVQNAVNYSDPGARVAVTAVRSRREGAEVVEIKVADNGIGIPPEDQERIFERFYRVDHARSRDTGGTGLGLSIVRHIALAHGGGVAVWSRPHQGSTFTLHLPAHDPEPDPAVARTTP</sequence>
<dbReference type="PANTHER" id="PTHR45453:SF1">
    <property type="entry name" value="PHOSPHATE REGULON SENSOR PROTEIN PHOR"/>
    <property type="match status" value="1"/>
</dbReference>
<dbReference type="InterPro" id="IPR004358">
    <property type="entry name" value="Sig_transdc_His_kin-like_C"/>
</dbReference>
<evidence type="ECO:0000256" key="11">
    <source>
        <dbReference type="ARBA" id="ARBA00023136"/>
    </source>
</evidence>
<name>A0A3P1TAQ2_9ACTN</name>
<dbReference type="InterPro" id="IPR036890">
    <property type="entry name" value="HATPase_C_sf"/>
</dbReference>
<dbReference type="EC" id="2.7.13.3" evidence="3"/>
<dbReference type="Gene3D" id="1.10.287.130">
    <property type="match status" value="1"/>
</dbReference>
<keyword evidence="11" id="KW-0472">Membrane</keyword>
<dbReference type="FunFam" id="1.10.287.130:FF:000008">
    <property type="entry name" value="Two-component sensor histidine kinase"/>
    <property type="match status" value="1"/>
</dbReference>
<keyword evidence="8 15" id="KW-0418">Kinase</keyword>
<keyword evidence="5" id="KW-0597">Phosphoprotein</keyword>
<keyword evidence="4" id="KW-1003">Cell membrane</keyword>
<proteinExistence type="predicted"/>
<dbReference type="InterPro" id="IPR036097">
    <property type="entry name" value="HisK_dim/P_sf"/>
</dbReference>
<dbReference type="InterPro" id="IPR005467">
    <property type="entry name" value="His_kinase_dom"/>
</dbReference>
<evidence type="ECO:0000313" key="16">
    <source>
        <dbReference type="Proteomes" id="UP000280819"/>
    </source>
</evidence>
<dbReference type="Pfam" id="PF02518">
    <property type="entry name" value="HATPase_c"/>
    <property type="match status" value="1"/>
</dbReference>
<protein>
    <recommendedName>
        <fullName evidence="12">Sensor-like histidine kinase SenX3</fullName>
        <ecNumber evidence="3">2.7.13.3</ecNumber>
    </recommendedName>
</protein>
<accession>A0A3P1TAQ2</accession>
<evidence type="ECO:0000256" key="5">
    <source>
        <dbReference type="ARBA" id="ARBA00022553"/>
    </source>
</evidence>
<keyword evidence="9" id="KW-0067">ATP-binding</keyword>
<evidence type="ECO:0000256" key="2">
    <source>
        <dbReference type="ARBA" id="ARBA00004236"/>
    </source>
</evidence>
<dbReference type="InterPro" id="IPR003661">
    <property type="entry name" value="HisK_dim/P_dom"/>
</dbReference>
<evidence type="ECO:0000256" key="4">
    <source>
        <dbReference type="ARBA" id="ARBA00022475"/>
    </source>
</evidence>
<evidence type="ECO:0000313" key="15">
    <source>
        <dbReference type="EMBL" id="RRD06368.1"/>
    </source>
</evidence>
<dbReference type="Proteomes" id="UP000280819">
    <property type="component" value="Unassembled WGS sequence"/>
</dbReference>
<keyword evidence="7" id="KW-0547">Nucleotide-binding</keyword>
<keyword evidence="6" id="KW-0808">Transferase</keyword>
<comment type="subcellular location">
    <subcellularLocation>
        <location evidence="2">Cell membrane</location>
    </subcellularLocation>
</comment>
<dbReference type="FunFam" id="3.30.565.10:FF:000006">
    <property type="entry name" value="Sensor histidine kinase WalK"/>
    <property type="match status" value="1"/>
</dbReference>
<evidence type="ECO:0000256" key="3">
    <source>
        <dbReference type="ARBA" id="ARBA00012438"/>
    </source>
</evidence>
<dbReference type="GO" id="GO:0005886">
    <property type="term" value="C:plasma membrane"/>
    <property type="evidence" value="ECO:0007669"/>
    <property type="project" value="UniProtKB-SubCell"/>
</dbReference>
<dbReference type="GO" id="GO:0016036">
    <property type="term" value="P:cellular response to phosphate starvation"/>
    <property type="evidence" value="ECO:0007669"/>
    <property type="project" value="TreeGrafter"/>
</dbReference>
<dbReference type="CDD" id="cd00075">
    <property type="entry name" value="HATPase"/>
    <property type="match status" value="1"/>
</dbReference>
<dbReference type="EMBL" id="RQZG01000003">
    <property type="protein sequence ID" value="RRD06368.1"/>
    <property type="molecule type" value="Genomic_DNA"/>
</dbReference>
<dbReference type="GO" id="GO:0000155">
    <property type="term" value="F:phosphorelay sensor kinase activity"/>
    <property type="evidence" value="ECO:0007669"/>
    <property type="project" value="InterPro"/>
</dbReference>
<evidence type="ECO:0000256" key="6">
    <source>
        <dbReference type="ARBA" id="ARBA00022679"/>
    </source>
</evidence>
<evidence type="ECO:0000256" key="8">
    <source>
        <dbReference type="ARBA" id="ARBA00022777"/>
    </source>
</evidence>
<feature type="region of interest" description="Disordered" evidence="13">
    <location>
        <begin position="357"/>
        <end position="376"/>
    </location>
</feature>
<organism evidence="15 16">
    <name type="scientific">Arachnia propionica</name>
    <dbReference type="NCBI Taxonomy" id="1750"/>
    <lineage>
        <taxon>Bacteria</taxon>
        <taxon>Bacillati</taxon>
        <taxon>Actinomycetota</taxon>
        <taxon>Actinomycetes</taxon>
        <taxon>Propionibacteriales</taxon>
        <taxon>Propionibacteriaceae</taxon>
        <taxon>Arachnia</taxon>
    </lineage>
</organism>
<dbReference type="GO" id="GO:0005524">
    <property type="term" value="F:ATP binding"/>
    <property type="evidence" value="ECO:0007669"/>
    <property type="project" value="UniProtKB-KW"/>
</dbReference>
<reference evidence="15 16" key="1">
    <citation type="submission" date="2018-11" db="EMBL/GenBank/DDBJ databases">
        <title>Genomes From Bacteria Associated with the Canine Oral Cavity: a Test Case for Automated Genome-Based Taxonomic Assignment.</title>
        <authorList>
            <person name="Coil D.A."/>
            <person name="Jospin G."/>
            <person name="Darling A.E."/>
            <person name="Wallis C."/>
            <person name="Davis I.J."/>
            <person name="Harris S."/>
            <person name="Eisen J.A."/>
            <person name="Holcombe L.J."/>
            <person name="O'Flynn C."/>
        </authorList>
    </citation>
    <scope>NUCLEOTIDE SEQUENCE [LARGE SCALE GENOMIC DNA]</scope>
    <source>
        <strain evidence="15 16">OH887_COT-365</strain>
    </source>
</reference>